<name>X6N073_RETFI</name>
<evidence type="ECO:0000313" key="4">
    <source>
        <dbReference type="EMBL" id="ETO19680.1"/>
    </source>
</evidence>
<feature type="non-terminal residue" evidence="4">
    <location>
        <position position="1"/>
    </location>
</feature>
<proteinExistence type="predicted"/>
<feature type="coiled-coil region" evidence="1">
    <location>
        <begin position="327"/>
        <end position="354"/>
    </location>
</feature>
<evidence type="ECO:0000256" key="2">
    <source>
        <dbReference type="SAM" id="MobiDB-lite"/>
    </source>
</evidence>
<keyword evidence="5" id="KW-1185">Reference proteome</keyword>
<dbReference type="PANTHER" id="PTHR44281">
    <property type="entry name" value="SPINDLE ASSEMBLY ABNORMAL PROTEIN 6 HOMOLOG"/>
    <property type="match status" value="1"/>
</dbReference>
<feature type="coiled-coil region" evidence="1">
    <location>
        <begin position="236"/>
        <end position="298"/>
    </location>
</feature>
<reference evidence="4 5" key="1">
    <citation type="journal article" date="2013" name="Curr. Biol.">
        <title>The Genome of the Foraminiferan Reticulomyxa filosa.</title>
        <authorList>
            <person name="Glockner G."/>
            <person name="Hulsmann N."/>
            <person name="Schleicher M."/>
            <person name="Noegel A.A."/>
            <person name="Eichinger L."/>
            <person name="Gallinger C."/>
            <person name="Pawlowski J."/>
            <person name="Sierra R."/>
            <person name="Euteneuer U."/>
            <person name="Pillet L."/>
            <person name="Moustafa A."/>
            <person name="Platzer M."/>
            <person name="Groth M."/>
            <person name="Szafranski K."/>
            <person name="Schliwa M."/>
        </authorList>
    </citation>
    <scope>NUCLEOTIDE SEQUENCE [LARGE SCALE GENOMIC DNA]</scope>
</reference>
<dbReference type="EMBL" id="ASPP01013405">
    <property type="protein sequence ID" value="ETO19680.1"/>
    <property type="molecule type" value="Genomic_DNA"/>
</dbReference>
<evidence type="ECO:0000313" key="5">
    <source>
        <dbReference type="Proteomes" id="UP000023152"/>
    </source>
</evidence>
<accession>X6N073</accession>
<feature type="region of interest" description="Disordered" evidence="2">
    <location>
        <begin position="106"/>
        <end position="135"/>
    </location>
</feature>
<gene>
    <name evidence="4" type="ORF">RFI_17550</name>
</gene>
<sequence>KKKKRYVAVLSCGNPNENHGATLSVQETNQFRHLQHISLKLKSANEEMLKKYLGNSLLRFKAETLQLHKELSECKQHLQIAQFDHSKAQDAIQQLKTTMEHSIFELKNGHTKEMNELRSEQSKKEEEIRREQQKKREEVEEGLKLEYKNLEEKYNALYEKYQLLLHLALCDEVKQKSEWNKNHTEMIKTLRNEIKNLETTKFEQDKHIQSLSLQITVLQQQVKDKDELFLNQESFVKAAQEQKHANDEQIDKMKKALEKSEKKVRECIKEIHKGNNIITRLQNEIRNTKSENKVMEQQLIVATNDLKTESAKTQSLKQELCNKQSHIDELRKEIELLKNMLQSCKDKLEQSHKAIESNQKVISYLNKQINDKQHFAPTTAFPLSQTKTFSNFNFANTCSSLSSSPSPSIPATTYSDPLVSWKSQFPIVPPKLTTTEPIRPLFAAGSAFRGTTETNYTPTPSFPIPSSYAQTCLTTTSPNPNLIKNLGGKYSFLVFLSKFPDPISSENIGKNLKDIERINNGAETGDINNPHINGSKNINSEELNKQPSSYFPYRSCVFIFYFIYYLEGFLLVRYLIDEAKKVSFLKNGIHQRSLCCNLSSAKYYFQKRKKKVEKEPQKKNFIFLE</sequence>
<keyword evidence="1" id="KW-0175">Coiled coil</keyword>
<keyword evidence="3" id="KW-1133">Transmembrane helix</keyword>
<evidence type="ECO:0000256" key="1">
    <source>
        <dbReference type="SAM" id="Coils"/>
    </source>
</evidence>
<keyword evidence="3" id="KW-0812">Transmembrane</keyword>
<evidence type="ECO:0000256" key="3">
    <source>
        <dbReference type="SAM" id="Phobius"/>
    </source>
</evidence>
<dbReference type="AlphaFoldDB" id="X6N073"/>
<organism evidence="4 5">
    <name type="scientific">Reticulomyxa filosa</name>
    <dbReference type="NCBI Taxonomy" id="46433"/>
    <lineage>
        <taxon>Eukaryota</taxon>
        <taxon>Sar</taxon>
        <taxon>Rhizaria</taxon>
        <taxon>Retaria</taxon>
        <taxon>Foraminifera</taxon>
        <taxon>Monothalamids</taxon>
        <taxon>Reticulomyxidae</taxon>
        <taxon>Reticulomyxa</taxon>
    </lineage>
</organism>
<dbReference type="Gene3D" id="2.170.210.20">
    <property type="entry name" value="Spindle assembly abnormal protein 6, N-terminal domain"/>
    <property type="match status" value="1"/>
</dbReference>
<dbReference type="InterPro" id="IPR038558">
    <property type="entry name" value="SAS-6_N_sf"/>
</dbReference>
<dbReference type="Proteomes" id="UP000023152">
    <property type="component" value="Unassembled WGS sequence"/>
</dbReference>
<protein>
    <submittedName>
        <fullName evidence="4">Uncharacterized protein</fullName>
    </submittedName>
</protein>
<feature type="transmembrane region" description="Helical" evidence="3">
    <location>
        <begin position="558"/>
        <end position="576"/>
    </location>
</feature>
<comment type="caution">
    <text evidence="4">The sequence shown here is derived from an EMBL/GenBank/DDBJ whole genome shotgun (WGS) entry which is preliminary data.</text>
</comment>
<dbReference type="OrthoDB" id="49058at2759"/>
<keyword evidence="3" id="KW-0472">Membrane</keyword>
<dbReference type="PANTHER" id="PTHR44281:SF2">
    <property type="entry name" value="SPINDLE ASSEMBLY ABNORMAL PROTEIN 6 HOMOLOG"/>
    <property type="match status" value="1"/>
</dbReference>